<dbReference type="GO" id="GO:0032259">
    <property type="term" value="P:methylation"/>
    <property type="evidence" value="ECO:0007669"/>
    <property type="project" value="UniProtKB-KW"/>
</dbReference>
<name>A0A368KF73_9GAMM</name>
<dbReference type="OrthoDB" id="9782855at2"/>
<keyword evidence="4" id="KW-0949">S-adenosyl-L-methionine</keyword>
<dbReference type="EMBL" id="QFWQ01000004">
    <property type="protein sequence ID" value="RCS30487.1"/>
    <property type="molecule type" value="Genomic_DNA"/>
</dbReference>
<evidence type="ECO:0000256" key="3">
    <source>
        <dbReference type="ARBA" id="ARBA00022679"/>
    </source>
</evidence>
<dbReference type="InterPro" id="IPR003333">
    <property type="entry name" value="CMAS"/>
</dbReference>
<dbReference type="Proteomes" id="UP000252387">
    <property type="component" value="Unassembled WGS sequence"/>
</dbReference>
<keyword evidence="3 6" id="KW-0808">Transferase</keyword>
<gene>
    <name evidence="6" type="ORF">DEO45_06585</name>
</gene>
<evidence type="ECO:0000256" key="4">
    <source>
        <dbReference type="ARBA" id="ARBA00022691"/>
    </source>
</evidence>
<proteinExistence type="inferred from homology"/>
<evidence type="ECO:0000256" key="2">
    <source>
        <dbReference type="ARBA" id="ARBA00022603"/>
    </source>
</evidence>
<dbReference type="CDD" id="cd02440">
    <property type="entry name" value="AdoMet_MTases"/>
    <property type="match status" value="1"/>
</dbReference>
<comment type="similarity">
    <text evidence="1">Belongs to the CFA/CMAS family.</text>
</comment>
<keyword evidence="5" id="KW-0443">Lipid metabolism</keyword>
<evidence type="ECO:0000256" key="1">
    <source>
        <dbReference type="ARBA" id="ARBA00010815"/>
    </source>
</evidence>
<evidence type="ECO:0000313" key="6">
    <source>
        <dbReference type="EMBL" id="RCS30487.1"/>
    </source>
</evidence>
<dbReference type="GO" id="GO:0008825">
    <property type="term" value="F:cyclopropane-fatty-acyl-phospholipid synthase activity"/>
    <property type="evidence" value="ECO:0007669"/>
    <property type="project" value="UniProtKB-EC"/>
</dbReference>
<evidence type="ECO:0000256" key="5">
    <source>
        <dbReference type="ARBA" id="ARBA00023098"/>
    </source>
</evidence>
<dbReference type="InterPro" id="IPR050723">
    <property type="entry name" value="CFA/CMAS"/>
</dbReference>
<sequence>MSQDDLKNRASELLEQAGIRIDGDAPTDLRVHDERLYARVFAHGSLGLGEAYMDGWWDADDLPALFARLLTAGLDQELKTLDTLLAHLKARFINLQRGERAFEIGKVHYDLGNDLFHAMLGKRLVYSCGYWAKAGNLDDAQAAKLDLVCRKLQLKTGQRVLDIGCGWGEALKYAAEHYGVEGVGITVSQQQADYARELCSGLPIEIRLQDYREVNEQFDAVYSIGMFEHVGGKNYRTYFETVRRCLKDDGLSLLHCIGSNGAPAQPDPWIEKYIFPNSMIPSASQVATALEDLFVVEDWHNFGADYDRTLSAWRANVEAAWPSLPASYDERFRRMWRYYLAVSAAVFRSRRDQLWQLTLSPHGVPGGYRVPR</sequence>
<dbReference type="PANTHER" id="PTHR43667:SF1">
    <property type="entry name" value="CYCLOPROPANE-FATTY-ACYL-PHOSPHOLIPID SYNTHASE"/>
    <property type="match status" value="1"/>
</dbReference>
<dbReference type="PANTHER" id="PTHR43667">
    <property type="entry name" value="CYCLOPROPANE-FATTY-ACYL-PHOSPHOLIPID SYNTHASE"/>
    <property type="match status" value="1"/>
</dbReference>
<dbReference type="EC" id="2.1.1.79" evidence="6"/>
<keyword evidence="7" id="KW-1185">Reference proteome</keyword>
<dbReference type="InterPro" id="IPR029063">
    <property type="entry name" value="SAM-dependent_MTases_sf"/>
</dbReference>
<dbReference type="NCBIfam" id="NF008686">
    <property type="entry name" value="PRK11705.1"/>
    <property type="match status" value="1"/>
</dbReference>
<comment type="caution">
    <text evidence="6">The sequence shown here is derived from an EMBL/GenBank/DDBJ whole genome shotgun (WGS) entry which is preliminary data.</text>
</comment>
<accession>A0A368KF73</accession>
<dbReference type="AlphaFoldDB" id="A0A368KF73"/>
<dbReference type="PIRSF" id="PIRSF003085">
    <property type="entry name" value="CMAS"/>
    <property type="match status" value="1"/>
</dbReference>
<protein>
    <submittedName>
        <fullName evidence="6">Cyclopropane fatty acyl phospholipid synthase</fullName>
        <ecNumber evidence="6">2.1.1.79</ecNumber>
    </submittedName>
</protein>
<dbReference type="SUPFAM" id="SSF53335">
    <property type="entry name" value="S-adenosyl-L-methionine-dependent methyltransferases"/>
    <property type="match status" value="1"/>
</dbReference>
<dbReference type="Gene3D" id="3.40.50.150">
    <property type="entry name" value="Vaccinia Virus protein VP39"/>
    <property type="match status" value="1"/>
</dbReference>
<dbReference type="Pfam" id="PF02353">
    <property type="entry name" value="CMAS"/>
    <property type="match status" value="1"/>
</dbReference>
<dbReference type="GO" id="GO:0008610">
    <property type="term" value="P:lipid biosynthetic process"/>
    <property type="evidence" value="ECO:0007669"/>
    <property type="project" value="InterPro"/>
</dbReference>
<reference evidence="6 7" key="1">
    <citation type="submission" date="2018-05" db="EMBL/GenBank/DDBJ databases">
        <title>Draft genome sequence of Rhodanobacter denitrificans Yn1 isolated from gold copper mine.</title>
        <authorList>
            <person name="Yang N."/>
            <person name="Mazhar H.S."/>
            <person name="Rensing C."/>
        </authorList>
    </citation>
    <scope>NUCLEOTIDE SEQUENCE [LARGE SCALE GENOMIC DNA]</scope>
    <source>
        <strain evidence="6 7">Yn1</strain>
    </source>
</reference>
<organism evidence="6 7">
    <name type="scientific">Rhodanobacter denitrificans</name>
    <dbReference type="NCBI Taxonomy" id="666685"/>
    <lineage>
        <taxon>Bacteria</taxon>
        <taxon>Pseudomonadati</taxon>
        <taxon>Pseudomonadota</taxon>
        <taxon>Gammaproteobacteria</taxon>
        <taxon>Lysobacterales</taxon>
        <taxon>Rhodanobacteraceae</taxon>
        <taxon>Rhodanobacter</taxon>
    </lineage>
</organism>
<keyword evidence="2 6" id="KW-0489">Methyltransferase</keyword>
<evidence type="ECO:0000313" key="7">
    <source>
        <dbReference type="Proteomes" id="UP000252387"/>
    </source>
</evidence>